<reference evidence="2 3" key="1">
    <citation type="submission" date="2021-08" db="EMBL/GenBank/DDBJ databases">
        <title>Draft Genome Sequence of Phanerochaete sordida strain YK-624.</title>
        <authorList>
            <person name="Mori T."/>
            <person name="Dohra H."/>
            <person name="Suzuki T."/>
            <person name="Kawagishi H."/>
            <person name="Hirai H."/>
        </authorList>
    </citation>
    <scope>NUCLEOTIDE SEQUENCE [LARGE SCALE GENOMIC DNA]</scope>
    <source>
        <strain evidence="2 3">YK-624</strain>
    </source>
</reference>
<feature type="region of interest" description="Disordered" evidence="1">
    <location>
        <begin position="393"/>
        <end position="462"/>
    </location>
</feature>
<keyword evidence="3" id="KW-1185">Reference proteome</keyword>
<proteinExistence type="predicted"/>
<feature type="region of interest" description="Disordered" evidence="1">
    <location>
        <begin position="292"/>
        <end position="312"/>
    </location>
</feature>
<dbReference type="InterPro" id="IPR051150">
    <property type="entry name" value="SWT21/TCAB1_mRNA_Telomere"/>
</dbReference>
<name>A0A9P3GND3_9APHY</name>
<comment type="caution">
    <text evidence="2">The sequence shown here is derived from an EMBL/GenBank/DDBJ whole genome shotgun (WGS) entry which is preliminary data.</text>
</comment>
<dbReference type="InterPro" id="IPR015943">
    <property type="entry name" value="WD40/YVTN_repeat-like_dom_sf"/>
</dbReference>
<evidence type="ECO:0000313" key="2">
    <source>
        <dbReference type="EMBL" id="GJE98645.1"/>
    </source>
</evidence>
<gene>
    <name evidence="2" type="ORF">PsYK624_148800</name>
</gene>
<dbReference type="OrthoDB" id="239865at2759"/>
<dbReference type="InterPro" id="IPR036322">
    <property type="entry name" value="WD40_repeat_dom_sf"/>
</dbReference>
<evidence type="ECO:0000256" key="1">
    <source>
        <dbReference type="SAM" id="MobiDB-lite"/>
    </source>
</evidence>
<accession>A0A9P3GND3</accession>
<protein>
    <submittedName>
        <fullName evidence="2">WD40 repeat domain-containing protein</fullName>
    </submittedName>
</protein>
<evidence type="ECO:0000313" key="3">
    <source>
        <dbReference type="Proteomes" id="UP000703269"/>
    </source>
</evidence>
<dbReference type="Proteomes" id="UP000703269">
    <property type="component" value="Unassembled WGS sequence"/>
</dbReference>
<organism evidence="2 3">
    <name type="scientific">Phanerochaete sordida</name>
    <dbReference type="NCBI Taxonomy" id="48140"/>
    <lineage>
        <taxon>Eukaryota</taxon>
        <taxon>Fungi</taxon>
        <taxon>Dikarya</taxon>
        <taxon>Basidiomycota</taxon>
        <taxon>Agaricomycotina</taxon>
        <taxon>Agaricomycetes</taxon>
        <taxon>Polyporales</taxon>
        <taxon>Phanerochaetaceae</taxon>
        <taxon>Phanerochaete</taxon>
    </lineage>
</organism>
<dbReference type="PANTHER" id="PTHR13211">
    <property type="entry name" value="TELOMERASE CAJAL BODY PROTEIN 1"/>
    <property type="match status" value="1"/>
</dbReference>
<sequence>MEGESSQPVWTPPKYDISRPPEMKREGSLLASKFQNNFARWAKWCPDGSAALAQCEDASFQYLDLPSDVTGLSADVPAGRLRTLPQPAPILDFAWYPFATSRDPAAFCFVASVRETPVKLLDAADGRLRASYKIVDHRERHIAPHSLAFNQTATKLYCGFEDAIEVFDVHVPGEGTRLHTTPTKKSRDGLKGIVSALAFSPDTTSGVYAAGTLSPSAPSSSNIALFSEATGEVPAMFLGDERPGRYGVRASVNQLRFNPMRPYLLYASFRRHDTIYSWDVRGDVTKPIQTFVQTGSGHSGDGRTAKQRRQATNQRLRFDVDIAGNWLGVGDFDGEVSLFDLTSVSEEVVPGIGSEAASARTEPRLRFQAHNDAVGSVGFHPYKPLLLSVSGSRHYVEGGDSDSEESSEDESGSDDEVSTDVQINVRRPRERPSPSVRDASFKIWDFTGSRGGDTHAPPNVLT</sequence>
<dbReference type="PANTHER" id="PTHR13211:SF0">
    <property type="entry name" value="TELOMERASE CAJAL BODY PROTEIN 1"/>
    <property type="match status" value="1"/>
</dbReference>
<dbReference type="Gene3D" id="2.130.10.10">
    <property type="entry name" value="YVTN repeat-like/Quinoprotein amine dehydrogenase"/>
    <property type="match status" value="2"/>
</dbReference>
<dbReference type="AlphaFoldDB" id="A0A9P3GND3"/>
<feature type="compositionally biased region" description="Acidic residues" evidence="1">
    <location>
        <begin position="399"/>
        <end position="418"/>
    </location>
</feature>
<dbReference type="SUPFAM" id="SSF50978">
    <property type="entry name" value="WD40 repeat-like"/>
    <property type="match status" value="1"/>
</dbReference>
<dbReference type="EMBL" id="BPQB01000092">
    <property type="protein sequence ID" value="GJE98645.1"/>
    <property type="molecule type" value="Genomic_DNA"/>
</dbReference>
<feature type="region of interest" description="Disordered" evidence="1">
    <location>
        <begin position="1"/>
        <end position="21"/>
    </location>
</feature>